<evidence type="ECO:0000256" key="1">
    <source>
        <dbReference type="SAM" id="Phobius"/>
    </source>
</evidence>
<feature type="transmembrane region" description="Helical" evidence="1">
    <location>
        <begin position="75"/>
        <end position="95"/>
    </location>
</feature>
<dbReference type="EMBL" id="CAJPEX010002549">
    <property type="protein sequence ID" value="CAG0921147.1"/>
    <property type="molecule type" value="Genomic_DNA"/>
</dbReference>
<name>A0A7R9BVT0_9CRUS</name>
<dbReference type="Proteomes" id="UP000678499">
    <property type="component" value="Unassembled WGS sequence"/>
</dbReference>
<feature type="transmembrane region" description="Helical" evidence="1">
    <location>
        <begin position="26"/>
        <end position="45"/>
    </location>
</feature>
<sequence length="319" mass="35246">MKGCCGNRIICLLRALDGILCFRVPVFWRILGGMLGVLGLIYGVINLMCAWQDYTGGNCKGTVAQMVQCDSAGRFSMLYSISALLLIFGAFLNAWPLFPPFIIGTVIIIAYIISWDALVFCRFALRQLNTASIVLMVLLILSAILYTLTALRCCGLAAPTGCSPPRDSDPQCCPPEDTPCPQQPACVEPTEAAPAAEPCCCQQQPCSGEHQQHESSQVATEQQPCPAKHATMRQWLLQLSMWKLVGSKGATSSFMRDSNDSHHRRIDPPLGELILFLIFYYKQRRLSGKIRVSEEEVAHLDCGAQRARPMKQVKYAQLL</sequence>
<keyword evidence="1" id="KW-0472">Membrane</keyword>
<evidence type="ECO:0000313" key="3">
    <source>
        <dbReference type="Proteomes" id="UP000678499"/>
    </source>
</evidence>
<protein>
    <submittedName>
        <fullName evidence="2">Uncharacterized protein</fullName>
    </submittedName>
</protein>
<gene>
    <name evidence="2" type="ORF">NMOB1V02_LOCUS8650</name>
</gene>
<dbReference type="EMBL" id="OA884586">
    <property type="protein sequence ID" value="CAD7280995.1"/>
    <property type="molecule type" value="Genomic_DNA"/>
</dbReference>
<reference evidence="2" key="1">
    <citation type="submission" date="2020-11" db="EMBL/GenBank/DDBJ databases">
        <authorList>
            <person name="Tran Van P."/>
        </authorList>
    </citation>
    <scope>NUCLEOTIDE SEQUENCE</scope>
</reference>
<feature type="transmembrane region" description="Helical" evidence="1">
    <location>
        <begin position="133"/>
        <end position="151"/>
    </location>
</feature>
<organism evidence="2">
    <name type="scientific">Notodromas monacha</name>
    <dbReference type="NCBI Taxonomy" id="399045"/>
    <lineage>
        <taxon>Eukaryota</taxon>
        <taxon>Metazoa</taxon>
        <taxon>Ecdysozoa</taxon>
        <taxon>Arthropoda</taxon>
        <taxon>Crustacea</taxon>
        <taxon>Oligostraca</taxon>
        <taxon>Ostracoda</taxon>
        <taxon>Podocopa</taxon>
        <taxon>Podocopida</taxon>
        <taxon>Cypridocopina</taxon>
        <taxon>Cypridoidea</taxon>
        <taxon>Cyprididae</taxon>
        <taxon>Notodromas</taxon>
    </lineage>
</organism>
<dbReference type="AlphaFoldDB" id="A0A7R9BVT0"/>
<keyword evidence="1" id="KW-0812">Transmembrane</keyword>
<evidence type="ECO:0000313" key="2">
    <source>
        <dbReference type="EMBL" id="CAD7280995.1"/>
    </source>
</evidence>
<feature type="transmembrane region" description="Helical" evidence="1">
    <location>
        <begin position="101"/>
        <end position="121"/>
    </location>
</feature>
<keyword evidence="3" id="KW-1185">Reference proteome</keyword>
<accession>A0A7R9BVT0</accession>
<keyword evidence="1" id="KW-1133">Transmembrane helix</keyword>
<proteinExistence type="predicted"/>